<dbReference type="STRING" id="200361.A0A453M7W2"/>
<reference evidence="2" key="4">
    <citation type="submission" date="2019-03" db="UniProtKB">
        <authorList>
            <consortium name="EnsemblPlants"/>
        </authorList>
    </citation>
    <scope>IDENTIFICATION</scope>
</reference>
<reference evidence="2" key="3">
    <citation type="journal article" date="2017" name="Nature">
        <title>Genome sequence of the progenitor of the wheat D genome Aegilops tauschii.</title>
        <authorList>
            <person name="Luo M.C."/>
            <person name="Gu Y.Q."/>
            <person name="Puiu D."/>
            <person name="Wang H."/>
            <person name="Twardziok S.O."/>
            <person name="Deal K.R."/>
            <person name="Huo N."/>
            <person name="Zhu T."/>
            <person name="Wang L."/>
            <person name="Wang Y."/>
            <person name="McGuire P.E."/>
            <person name="Liu S."/>
            <person name="Long H."/>
            <person name="Ramasamy R.K."/>
            <person name="Rodriguez J.C."/>
            <person name="Van S.L."/>
            <person name="Yuan L."/>
            <person name="Wang Z."/>
            <person name="Xia Z."/>
            <person name="Xiao L."/>
            <person name="Anderson O.D."/>
            <person name="Ouyang S."/>
            <person name="Liang Y."/>
            <person name="Zimin A.V."/>
            <person name="Pertea G."/>
            <person name="Qi P."/>
            <person name="Bennetzen J.L."/>
            <person name="Dai X."/>
            <person name="Dawson M.W."/>
            <person name="Muller H.G."/>
            <person name="Kugler K."/>
            <person name="Rivarola-Duarte L."/>
            <person name="Spannagl M."/>
            <person name="Mayer K.F.X."/>
            <person name="Lu F.H."/>
            <person name="Bevan M.W."/>
            <person name="Leroy P."/>
            <person name="Li P."/>
            <person name="You F.M."/>
            <person name="Sun Q."/>
            <person name="Liu Z."/>
            <person name="Lyons E."/>
            <person name="Wicker T."/>
            <person name="Salzberg S.L."/>
            <person name="Devos K.M."/>
            <person name="Dvorak J."/>
        </authorList>
    </citation>
    <scope>NUCLEOTIDE SEQUENCE [LARGE SCALE GENOMIC DNA]</scope>
    <source>
        <strain evidence="2">cv. AL8/78</strain>
    </source>
</reference>
<accession>A0A453M7W2</accession>
<dbReference type="PANTHER" id="PTHR33257:SF20">
    <property type="entry name" value="LEGUME LECTIN DOMAIN-CONTAINING PROTEIN"/>
    <property type="match status" value="1"/>
</dbReference>
<name>A0A453M7W2_AEGTS</name>
<feature type="compositionally biased region" description="Low complexity" evidence="1">
    <location>
        <begin position="80"/>
        <end position="89"/>
    </location>
</feature>
<feature type="region of interest" description="Disordered" evidence="1">
    <location>
        <begin position="62"/>
        <end position="125"/>
    </location>
</feature>
<evidence type="ECO:0000256" key="1">
    <source>
        <dbReference type="SAM" id="MobiDB-lite"/>
    </source>
</evidence>
<protein>
    <submittedName>
        <fullName evidence="2">Uncharacterized protein</fullName>
    </submittedName>
</protein>
<evidence type="ECO:0000313" key="3">
    <source>
        <dbReference type="Proteomes" id="UP000015105"/>
    </source>
</evidence>
<keyword evidence="3" id="KW-1185">Reference proteome</keyword>
<dbReference type="Gramene" id="AET5Gv21089400.1">
    <property type="protein sequence ID" value="AET5Gv21089400.1"/>
    <property type="gene ID" value="AET5Gv21089400"/>
</dbReference>
<organism evidence="2 3">
    <name type="scientific">Aegilops tauschii subsp. strangulata</name>
    <name type="common">Goatgrass</name>
    <dbReference type="NCBI Taxonomy" id="200361"/>
    <lineage>
        <taxon>Eukaryota</taxon>
        <taxon>Viridiplantae</taxon>
        <taxon>Streptophyta</taxon>
        <taxon>Embryophyta</taxon>
        <taxon>Tracheophyta</taxon>
        <taxon>Spermatophyta</taxon>
        <taxon>Magnoliopsida</taxon>
        <taxon>Liliopsida</taxon>
        <taxon>Poales</taxon>
        <taxon>Poaceae</taxon>
        <taxon>BOP clade</taxon>
        <taxon>Pooideae</taxon>
        <taxon>Triticodae</taxon>
        <taxon>Triticeae</taxon>
        <taxon>Triticinae</taxon>
        <taxon>Aegilops</taxon>
    </lineage>
</organism>
<reference evidence="3" key="2">
    <citation type="journal article" date="2017" name="Nat. Plants">
        <title>The Aegilops tauschii genome reveals multiple impacts of transposons.</title>
        <authorList>
            <person name="Zhao G."/>
            <person name="Zou C."/>
            <person name="Li K."/>
            <person name="Wang K."/>
            <person name="Li T."/>
            <person name="Gao L."/>
            <person name="Zhang X."/>
            <person name="Wang H."/>
            <person name="Yang Z."/>
            <person name="Liu X."/>
            <person name="Jiang W."/>
            <person name="Mao L."/>
            <person name="Kong X."/>
            <person name="Jiao Y."/>
            <person name="Jia J."/>
        </authorList>
    </citation>
    <scope>NUCLEOTIDE SEQUENCE [LARGE SCALE GENOMIC DNA]</scope>
    <source>
        <strain evidence="3">cv. AL8/78</strain>
    </source>
</reference>
<sequence length="167" mass="17384">METKQQLALRPISTKRGCGRGGDGRAVLAREPSSLTNGSFRVYYSLRAGAGAVPFLWESAPGTPKRGAAAVSAGKESRHATTATTRASGGAAGVGGGATLLLPPISPPPSYQSSSQSQLKGKKGCRKKVQSWPGGIVRALLGVLCTRNSRRRSGPHPASYYELPLHC</sequence>
<proteinExistence type="predicted"/>
<reference evidence="3" key="1">
    <citation type="journal article" date="2014" name="Science">
        <title>Ancient hybridizations among the ancestral genomes of bread wheat.</title>
        <authorList>
            <consortium name="International Wheat Genome Sequencing Consortium,"/>
            <person name="Marcussen T."/>
            <person name="Sandve S.R."/>
            <person name="Heier L."/>
            <person name="Spannagl M."/>
            <person name="Pfeifer M."/>
            <person name="Jakobsen K.S."/>
            <person name="Wulff B.B."/>
            <person name="Steuernagel B."/>
            <person name="Mayer K.F."/>
            <person name="Olsen O.A."/>
        </authorList>
    </citation>
    <scope>NUCLEOTIDE SEQUENCE [LARGE SCALE GENOMIC DNA]</scope>
    <source>
        <strain evidence="3">cv. AL8/78</strain>
    </source>
</reference>
<reference evidence="2" key="5">
    <citation type="journal article" date="2021" name="G3 (Bethesda)">
        <title>Aegilops tauschii genome assembly Aet v5.0 features greater sequence contiguity and improved annotation.</title>
        <authorList>
            <person name="Wang L."/>
            <person name="Zhu T."/>
            <person name="Rodriguez J.C."/>
            <person name="Deal K.R."/>
            <person name="Dubcovsky J."/>
            <person name="McGuire P.E."/>
            <person name="Lux T."/>
            <person name="Spannagl M."/>
            <person name="Mayer K.F.X."/>
            <person name="Baldrich P."/>
            <person name="Meyers B.C."/>
            <person name="Huo N."/>
            <person name="Gu Y.Q."/>
            <person name="Zhou H."/>
            <person name="Devos K.M."/>
            <person name="Bennetzen J.L."/>
            <person name="Unver T."/>
            <person name="Budak H."/>
            <person name="Gulick P.J."/>
            <person name="Galiba G."/>
            <person name="Kalapos B."/>
            <person name="Nelson D.R."/>
            <person name="Li P."/>
            <person name="You F.M."/>
            <person name="Luo M.C."/>
            <person name="Dvorak J."/>
        </authorList>
    </citation>
    <scope>NUCLEOTIDE SEQUENCE [LARGE SCALE GENOMIC DNA]</scope>
    <source>
        <strain evidence="2">cv. AL8/78</strain>
    </source>
</reference>
<evidence type="ECO:0000313" key="2">
    <source>
        <dbReference type="EnsemblPlants" id="AET5Gv21089400.1"/>
    </source>
</evidence>
<dbReference type="PANTHER" id="PTHR33257">
    <property type="entry name" value="OS05G0165500 PROTEIN"/>
    <property type="match status" value="1"/>
</dbReference>
<dbReference type="EnsemblPlants" id="AET5Gv21089400.1">
    <property type="protein sequence ID" value="AET5Gv21089400.1"/>
    <property type="gene ID" value="AET5Gv21089400"/>
</dbReference>
<dbReference type="Proteomes" id="UP000015105">
    <property type="component" value="Chromosome 5D"/>
</dbReference>
<dbReference type="AlphaFoldDB" id="A0A453M7W2"/>
<feature type="region of interest" description="Disordered" evidence="1">
    <location>
        <begin position="1"/>
        <end position="25"/>
    </location>
</feature>